<dbReference type="STRING" id="1993.SAMN04489713_12634"/>
<dbReference type="InterPro" id="IPR016156">
    <property type="entry name" value="FAD/NAD-linked_Rdtase_dimer_sf"/>
</dbReference>
<dbReference type="InterPro" id="IPR050446">
    <property type="entry name" value="FAD-oxidoreductase/Apoptosis"/>
</dbReference>
<keyword evidence="3" id="KW-0274">FAD</keyword>
<dbReference type="PANTHER" id="PTHR43557:SF2">
    <property type="entry name" value="RIESKE DOMAIN-CONTAINING PROTEIN-RELATED"/>
    <property type="match status" value="1"/>
</dbReference>
<evidence type="ECO:0000256" key="4">
    <source>
        <dbReference type="ARBA" id="ARBA00023002"/>
    </source>
</evidence>
<proteinExistence type="predicted"/>
<dbReference type="Gene3D" id="3.50.50.60">
    <property type="entry name" value="FAD/NAD(P)-binding domain"/>
    <property type="match status" value="2"/>
</dbReference>
<dbReference type="InParanoid" id="A0A1I5X9Y1"/>
<dbReference type="GO" id="GO:0005737">
    <property type="term" value="C:cytoplasm"/>
    <property type="evidence" value="ECO:0007669"/>
    <property type="project" value="TreeGrafter"/>
</dbReference>
<evidence type="ECO:0000259" key="5">
    <source>
        <dbReference type="Pfam" id="PF07992"/>
    </source>
</evidence>
<dbReference type="Gene3D" id="3.30.390.30">
    <property type="match status" value="1"/>
</dbReference>
<evidence type="ECO:0000259" key="6">
    <source>
        <dbReference type="Pfam" id="PF14759"/>
    </source>
</evidence>
<reference evidence="7 8" key="1">
    <citation type="submission" date="2016-10" db="EMBL/GenBank/DDBJ databases">
        <authorList>
            <person name="de Groot N.N."/>
        </authorList>
    </citation>
    <scope>NUCLEOTIDE SEQUENCE [LARGE SCALE GENOMIC DNA]</scope>
    <source>
        <strain evidence="7 8">DSM 43067</strain>
    </source>
</reference>
<feature type="domain" description="Reductase C-terminal" evidence="6">
    <location>
        <begin position="322"/>
        <end position="405"/>
    </location>
</feature>
<evidence type="ECO:0000256" key="2">
    <source>
        <dbReference type="ARBA" id="ARBA00022630"/>
    </source>
</evidence>
<evidence type="ECO:0000313" key="8">
    <source>
        <dbReference type="Proteomes" id="UP000183413"/>
    </source>
</evidence>
<comment type="cofactor">
    <cofactor evidence="1">
        <name>FAD</name>
        <dbReference type="ChEBI" id="CHEBI:57692"/>
    </cofactor>
</comment>
<dbReference type="Pfam" id="PF14759">
    <property type="entry name" value="Reductase_C"/>
    <property type="match status" value="1"/>
</dbReference>
<gene>
    <name evidence="7" type="ORF">SAMN04489713_12634</name>
</gene>
<dbReference type="PRINTS" id="PR00368">
    <property type="entry name" value="FADPNR"/>
</dbReference>
<dbReference type="AlphaFoldDB" id="A0A1I5X9Y1"/>
<dbReference type="InterPro" id="IPR036188">
    <property type="entry name" value="FAD/NAD-bd_sf"/>
</dbReference>
<dbReference type="InterPro" id="IPR028202">
    <property type="entry name" value="Reductase_C"/>
</dbReference>
<dbReference type="SUPFAM" id="SSF55424">
    <property type="entry name" value="FAD/NAD-linked reductases, dimerisation (C-terminal) domain"/>
    <property type="match status" value="1"/>
</dbReference>
<name>A0A1I5X9Y1_9ACTN</name>
<dbReference type="SUPFAM" id="SSF51905">
    <property type="entry name" value="FAD/NAD(P)-binding domain"/>
    <property type="match status" value="1"/>
</dbReference>
<accession>A0A1I5X9Y1</accession>
<protein>
    <submittedName>
        <fullName evidence="7">3-phenylpropionate/trans-cinnamate dioxygenase ferredoxin reductase subunit</fullName>
    </submittedName>
</protein>
<dbReference type="EMBL" id="FOVH01000026">
    <property type="protein sequence ID" value="SFQ28782.1"/>
    <property type="molecule type" value="Genomic_DNA"/>
</dbReference>
<dbReference type="GO" id="GO:0051213">
    <property type="term" value="F:dioxygenase activity"/>
    <property type="evidence" value="ECO:0007669"/>
    <property type="project" value="UniProtKB-KW"/>
</dbReference>
<keyword evidence="7" id="KW-0223">Dioxygenase</keyword>
<organism evidence="7 8">
    <name type="scientific">Actinomadura madurae</name>
    <dbReference type="NCBI Taxonomy" id="1993"/>
    <lineage>
        <taxon>Bacteria</taxon>
        <taxon>Bacillati</taxon>
        <taxon>Actinomycetota</taxon>
        <taxon>Actinomycetes</taxon>
        <taxon>Streptosporangiales</taxon>
        <taxon>Thermomonosporaceae</taxon>
        <taxon>Actinomadura</taxon>
    </lineage>
</organism>
<dbReference type="Proteomes" id="UP000183413">
    <property type="component" value="Unassembled WGS sequence"/>
</dbReference>
<evidence type="ECO:0000256" key="1">
    <source>
        <dbReference type="ARBA" id="ARBA00001974"/>
    </source>
</evidence>
<dbReference type="PANTHER" id="PTHR43557">
    <property type="entry name" value="APOPTOSIS-INDUCING FACTOR 1"/>
    <property type="match status" value="1"/>
</dbReference>
<evidence type="ECO:0000256" key="3">
    <source>
        <dbReference type="ARBA" id="ARBA00022827"/>
    </source>
</evidence>
<feature type="domain" description="FAD/NAD(P)-binding" evidence="5">
    <location>
        <begin position="7"/>
        <end position="303"/>
    </location>
</feature>
<sequence>MPKHPTYVIVGAGLAGMRAAETLRQEGFDGRLVLIGDEPHLPYDRPPLSKGVLDGSREAESTRLRDESFYVDNAIEVVSGRPVTALRPRLAAVELGDGAVLPADKVLLATGAGPRPLNVPGADLPGVAYLRTLDDALALAGELRAGAAVVVIGAGFVGAEVAASARSLGCDVTMLETAPVPLGRVLGPDIARRFTALHLAHGVNLRCAVGVEAIEGAQHVQAVTTTDGVSHPADVVVVGIGALPNSDLAAQAGITVDDGVIVDELCRTGNPHVFAAGDVARFWSPVADRRVRRENWQNAIDQGAAAAMSMLGKGSAYRESPWFWSDQYDLKLHMAGAPEPTDDVVWRGDPSGADFCAFYVRDGVLTGAVGVNRPKDVRAALTAITARLTVPPEILADPAIDLRKATRQLV</sequence>
<keyword evidence="8" id="KW-1185">Reference proteome</keyword>
<dbReference type="Pfam" id="PF07992">
    <property type="entry name" value="Pyr_redox_2"/>
    <property type="match status" value="1"/>
</dbReference>
<dbReference type="PRINTS" id="PR00411">
    <property type="entry name" value="PNDRDTASEI"/>
</dbReference>
<dbReference type="GO" id="GO:0016651">
    <property type="term" value="F:oxidoreductase activity, acting on NAD(P)H"/>
    <property type="evidence" value="ECO:0007669"/>
    <property type="project" value="TreeGrafter"/>
</dbReference>
<keyword evidence="2" id="KW-0285">Flavoprotein</keyword>
<dbReference type="InterPro" id="IPR023753">
    <property type="entry name" value="FAD/NAD-binding_dom"/>
</dbReference>
<evidence type="ECO:0000313" key="7">
    <source>
        <dbReference type="EMBL" id="SFQ28782.1"/>
    </source>
</evidence>
<dbReference type="RefSeq" id="WP_075024621.1">
    <property type="nucleotide sequence ID" value="NZ_FOVH01000026.1"/>
</dbReference>
<dbReference type="eggNOG" id="COG0446">
    <property type="taxonomic scope" value="Bacteria"/>
</dbReference>
<keyword evidence="4" id="KW-0560">Oxidoreductase</keyword>